<keyword evidence="11" id="KW-1185">Reference proteome</keyword>
<dbReference type="PATRIC" id="fig|1286106.3.peg.1978"/>
<keyword evidence="4 8" id="KW-0227">DNA damage</keyword>
<dbReference type="PANTHER" id="PTHR33991:SF1">
    <property type="entry name" value="DNA REPAIR PROTEIN RECO"/>
    <property type="match status" value="1"/>
</dbReference>
<protein>
    <recommendedName>
        <fullName evidence="3 8">DNA repair protein RecO</fullName>
    </recommendedName>
    <alternativeName>
        <fullName evidence="7 8">Recombination protein O</fullName>
    </alternativeName>
</protein>
<keyword evidence="5 8" id="KW-0233">DNA recombination</keyword>
<dbReference type="InterPro" id="IPR003717">
    <property type="entry name" value="RecO"/>
</dbReference>
<dbReference type="InterPro" id="IPR022572">
    <property type="entry name" value="DNA_rep/recomb_RecO_N"/>
</dbReference>
<dbReference type="AlphaFoldDB" id="M7NUM5"/>
<organism evidence="10 11">
    <name type="scientific">Methylophaga lonarensis MPL</name>
    <dbReference type="NCBI Taxonomy" id="1286106"/>
    <lineage>
        <taxon>Bacteria</taxon>
        <taxon>Pseudomonadati</taxon>
        <taxon>Pseudomonadota</taxon>
        <taxon>Gammaproteobacteria</taxon>
        <taxon>Thiotrichales</taxon>
        <taxon>Piscirickettsiaceae</taxon>
        <taxon>Methylophaga</taxon>
    </lineage>
</organism>
<evidence type="ECO:0000256" key="8">
    <source>
        <dbReference type="HAMAP-Rule" id="MF_00201"/>
    </source>
</evidence>
<dbReference type="SUPFAM" id="SSF50249">
    <property type="entry name" value="Nucleic acid-binding proteins"/>
    <property type="match status" value="1"/>
</dbReference>
<evidence type="ECO:0000256" key="6">
    <source>
        <dbReference type="ARBA" id="ARBA00023204"/>
    </source>
</evidence>
<dbReference type="Pfam" id="PF11967">
    <property type="entry name" value="RecO_N"/>
    <property type="match status" value="1"/>
</dbReference>
<sequence>MMSLTQAFVLHQRPYRETSLLLDVISRDYGRVSLVARGVRQKRKRGGHQLQLFQPLWLSWVGRGELQTLTDVEHHQPRYWLKGHAALCGLYINELLIRLTGLHQSEPMIFDAYQQALSELEHSDSCEITLRIFEKHLLAAMGYGLALTHEASSGLPVTDDNYYRYLPEHGLIVSDKAIPGQTISGRSLRHFEQESDFDLVSLSEIKQMMRTVLNYYLDGKPLKSRQLFAQMQLYANPATSETER</sequence>
<dbReference type="Proteomes" id="UP000012019">
    <property type="component" value="Unassembled WGS sequence"/>
</dbReference>
<proteinExistence type="inferred from homology"/>
<name>M7NUM5_9GAMM</name>
<dbReference type="GO" id="GO:0043590">
    <property type="term" value="C:bacterial nucleoid"/>
    <property type="evidence" value="ECO:0007669"/>
    <property type="project" value="TreeGrafter"/>
</dbReference>
<accession>M7NUM5</accession>
<evidence type="ECO:0000313" key="11">
    <source>
        <dbReference type="Proteomes" id="UP000012019"/>
    </source>
</evidence>
<dbReference type="HAMAP" id="MF_00201">
    <property type="entry name" value="RecO"/>
    <property type="match status" value="1"/>
</dbReference>
<dbReference type="NCBIfam" id="TIGR00613">
    <property type="entry name" value="reco"/>
    <property type="match status" value="1"/>
</dbReference>
<evidence type="ECO:0000256" key="3">
    <source>
        <dbReference type="ARBA" id="ARBA00021310"/>
    </source>
</evidence>
<reference evidence="10 11" key="1">
    <citation type="journal article" date="2013" name="Genome Announc.">
        <title>Draft Genome Sequence of Methylophaga lonarensis MPLT, a Haloalkaliphilic (Non-Methane-Utilizing) Methylotroph.</title>
        <authorList>
            <person name="Shetty S.A."/>
            <person name="Marathe N.P."/>
            <person name="Munot H."/>
            <person name="Antony C.P."/>
            <person name="Dhotre D.P."/>
            <person name="Murrell J.C."/>
            <person name="Shouche Y.S."/>
        </authorList>
    </citation>
    <scope>NUCLEOTIDE SEQUENCE [LARGE SCALE GENOMIC DNA]</scope>
    <source>
        <strain evidence="10 11">MPL</strain>
    </source>
</reference>
<dbReference type="SUPFAM" id="SSF57863">
    <property type="entry name" value="ArfGap/RecO-like zinc finger"/>
    <property type="match status" value="1"/>
</dbReference>
<dbReference type="InterPro" id="IPR037278">
    <property type="entry name" value="ARFGAP/RecO"/>
</dbReference>
<dbReference type="Gene3D" id="2.40.50.140">
    <property type="entry name" value="Nucleic acid-binding proteins"/>
    <property type="match status" value="1"/>
</dbReference>
<dbReference type="InterPro" id="IPR042242">
    <property type="entry name" value="RecO_C"/>
</dbReference>
<evidence type="ECO:0000313" key="10">
    <source>
        <dbReference type="EMBL" id="EMR12488.1"/>
    </source>
</evidence>
<dbReference type="RefSeq" id="WP_009726947.1">
    <property type="nucleotide sequence ID" value="NZ_APHR01000054.1"/>
</dbReference>
<evidence type="ECO:0000256" key="5">
    <source>
        <dbReference type="ARBA" id="ARBA00023172"/>
    </source>
</evidence>
<evidence type="ECO:0000256" key="4">
    <source>
        <dbReference type="ARBA" id="ARBA00022763"/>
    </source>
</evidence>
<dbReference type="PANTHER" id="PTHR33991">
    <property type="entry name" value="DNA REPAIR PROTEIN RECO"/>
    <property type="match status" value="1"/>
</dbReference>
<comment type="similarity">
    <text evidence="2 8">Belongs to the RecO family.</text>
</comment>
<comment type="function">
    <text evidence="1 8">Involved in DNA repair and RecF pathway recombination.</text>
</comment>
<comment type="caution">
    <text evidence="10">The sequence shown here is derived from an EMBL/GenBank/DDBJ whole genome shotgun (WGS) entry which is preliminary data.</text>
</comment>
<dbReference type="Gene3D" id="1.20.1440.120">
    <property type="entry name" value="Recombination protein O, C-terminal domain"/>
    <property type="match status" value="1"/>
</dbReference>
<dbReference type="EMBL" id="APHR01000054">
    <property type="protein sequence ID" value="EMR12488.1"/>
    <property type="molecule type" value="Genomic_DNA"/>
</dbReference>
<dbReference type="GO" id="GO:0006310">
    <property type="term" value="P:DNA recombination"/>
    <property type="evidence" value="ECO:0007669"/>
    <property type="project" value="UniProtKB-UniRule"/>
</dbReference>
<evidence type="ECO:0000259" key="9">
    <source>
        <dbReference type="Pfam" id="PF11967"/>
    </source>
</evidence>
<evidence type="ECO:0000256" key="2">
    <source>
        <dbReference type="ARBA" id="ARBA00007452"/>
    </source>
</evidence>
<evidence type="ECO:0000256" key="1">
    <source>
        <dbReference type="ARBA" id="ARBA00003065"/>
    </source>
</evidence>
<keyword evidence="6 8" id="KW-0234">DNA repair</keyword>
<dbReference type="STRING" id="1286106.MPL1_09887"/>
<gene>
    <name evidence="8" type="primary">recO</name>
    <name evidence="10" type="ORF">MPL1_09887</name>
</gene>
<dbReference type="InterPro" id="IPR012340">
    <property type="entry name" value="NA-bd_OB-fold"/>
</dbReference>
<dbReference type="Pfam" id="PF02565">
    <property type="entry name" value="RecO_C"/>
    <property type="match status" value="1"/>
</dbReference>
<dbReference type="eggNOG" id="COG1381">
    <property type="taxonomic scope" value="Bacteria"/>
</dbReference>
<evidence type="ECO:0000256" key="7">
    <source>
        <dbReference type="ARBA" id="ARBA00033409"/>
    </source>
</evidence>
<feature type="domain" description="DNA replication/recombination mediator RecO N-terminal" evidence="9">
    <location>
        <begin position="3"/>
        <end position="76"/>
    </location>
</feature>
<dbReference type="GO" id="GO:0006302">
    <property type="term" value="P:double-strand break repair"/>
    <property type="evidence" value="ECO:0007669"/>
    <property type="project" value="TreeGrafter"/>
</dbReference>